<name>A0AA39XA18_9PEZI</name>
<feature type="region of interest" description="Disordered" evidence="1">
    <location>
        <begin position="301"/>
        <end position="352"/>
    </location>
</feature>
<evidence type="ECO:0000256" key="1">
    <source>
        <dbReference type="SAM" id="MobiDB-lite"/>
    </source>
</evidence>
<sequence>MASGANNDGNNQGTPGRLVSNPFIKKRNLEWRISPPPLKRARKHAPSATERKQEDGDITTAIKPSHVLESTAISTTTPTTAAAIEAGSITITDHSSHFSTLLSRASLTPYPPYTPRLSTAAYKALYDSSLNNPHGAHFVIHQHDHPVAGTHYDLRLQINGTSSASWAVMYGPPGDPNSSRPNRNATETRVHCLWSHLIETASAHTGSLLIWDTGTYRVLPRRSKHDPAVDPESGEESGEESGDEDGSGSLEGMTEQQKLHAAFSARKIKLQLDGARLPGPYVINLRLTKADDATGRAKAIRAAAAAPSKRRTRRATSVAKKKHQVVETSSSSESDSEPGSASKTEKTDEAIPTDISAMERELYELRELEDEQVRRTNAYPGANNTIGSVHQRRWYLSLDRAASGFVKRQRRDGGSSAAVWERGEAEGGQQKEEEEAESENGGSSGRLEYPFYVRGTEHERSVVTGRLGADILRDEGVEGFVGRKGWRAVLR</sequence>
<feature type="compositionally biased region" description="Basic residues" evidence="1">
    <location>
        <begin position="308"/>
        <end position="323"/>
    </location>
</feature>
<dbReference type="AlphaFoldDB" id="A0AA39XA18"/>
<dbReference type="PANTHER" id="PTHR39465:SF1">
    <property type="entry name" value="DNA LIGASE D 3'-PHOSPHOESTERASE DOMAIN-CONTAINING PROTEIN"/>
    <property type="match status" value="1"/>
</dbReference>
<dbReference type="Pfam" id="PF13298">
    <property type="entry name" value="LigD_N"/>
    <property type="match status" value="1"/>
</dbReference>
<feature type="region of interest" description="Disordered" evidence="1">
    <location>
        <begin position="222"/>
        <end position="253"/>
    </location>
</feature>
<protein>
    <submittedName>
        <fullName evidence="3">DNA polymerase ligase-domain-containing protein</fullName>
    </submittedName>
</protein>
<accession>A0AA39XA18</accession>
<reference evidence="3" key="1">
    <citation type="submission" date="2023-06" db="EMBL/GenBank/DDBJ databases">
        <title>Genome-scale phylogeny and comparative genomics of the fungal order Sordariales.</title>
        <authorList>
            <consortium name="Lawrence Berkeley National Laboratory"/>
            <person name="Hensen N."/>
            <person name="Bonometti L."/>
            <person name="Westerberg I."/>
            <person name="Brannstrom I.O."/>
            <person name="Guillou S."/>
            <person name="Cros-Aarteil S."/>
            <person name="Calhoun S."/>
            <person name="Haridas S."/>
            <person name="Kuo A."/>
            <person name="Mondo S."/>
            <person name="Pangilinan J."/>
            <person name="Riley R."/>
            <person name="LaButti K."/>
            <person name="Andreopoulos B."/>
            <person name="Lipzen A."/>
            <person name="Chen C."/>
            <person name="Yanf M."/>
            <person name="Daum C."/>
            <person name="Ng V."/>
            <person name="Clum A."/>
            <person name="Steindorff A."/>
            <person name="Ohm R."/>
            <person name="Martin F."/>
            <person name="Silar P."/>
            <person name="Natvig D."/>
            <person name="Lalanne C."/>
            <person name="Gautier V."/>
            <person name="Ament-velasquez S.L."/>
            <person name="Kruys A."/>
            <person name="Hutchinson M.I."/>
            <person name="Powell A.J."/>
            <person name="Barry K."/>
            <person name="Miller A.N."/>
            <person name="Grigoriev I.V."/>
            <person name="Debuchy R."/>
            <person name="Gladieux P."/>
            <person name="Thoren M.H."/>
            <person name="Johannesson H."/>
        </authorList>
    </citation>
    <scope>NUCLEOTIDE SEQUENCE</scope>
    <source>
        <strain evidence="3">SMH3391-2</strain>
    </source>
</reference>
<gene>
    <name evidence="3" type="ORF">B0T17DRAFT_653618</name>
</gene>
<dbReference type="GO" id="GO:0016874">
    <property type="term" value="F:ligase activity"/>
    <property type="evidence" value="ECO:0007669"/>
    <property type="project" value="UniProtKB-KW"/>
</dbReference>
<feature type="domain" description="DNA ligase D 3'-phosphoesterase" evidence="2">
    <location>
        <begin position="141"/>
        <end position="283"/>
    </location>
</feature>
<evidence type="ECO:0000313" key="4">
    <source>
        <dbReference type="Proteomes" id="UP001174934"/>
    </source>
</evidence>
<keyword evidence="3" id="KW-0436">Ligase</keyword>
<comment type="caution">
    <text evidence="3">The sequence shown here is derived from an EMBL/GenBank/DDBJ whole genome shotgun (WGS) entry which is preliminary data.</text>
</comment>
<dbReference type="InterPro" id="IPR014144">
    <property type="entry name" value="LigD_PE_domain"/>
</dbReference>
<organism evidence="3 4">
    <name type="scientific">Bombardia bombarda</name>
    <dbReference type="NCBI Taxonomy" id="252184"/>
    <lineage>
        <taxon>Eukaryota</taxon>
        <taxon>Fungi</taxon>
        <taxon>Dikarya</taxon>
        <taxon>Ascomycota</taxon>
        <taxon>Pezizomycotina</taxon>
        <taxon>Sordariomycetes</taxon>
        <taxon>Sordariomycetidae</taxon>
        <taxon>Sordariales</taxon>
        <taxon>Lasiosphaeriaceae</taxon>
        <taxon>Bombardia</taxon>
    </lineage>
</organism>
<evidence type="ECO:0000313" key="3">
    <source>
        <dbReference type="EMBL" id="KAK0630106.1"/>
    </source>
</evidence>
<feature type="compositionally biased region" description="Basic and acidic residues" evidence="1">
    <location>
        <begin position="421"/>
        <end position="431"/>
    </location>
</feature>
<feature type="compositionally biased region" description="Polar residues" evidence="1">
    <location>
        <begin position="1"/>
        <end position="14"/>
    </location>
</feature>
<proteinExistence type="predicted"/>
<feature type="compositionally biased region" description="Low complexity" evidence="1">
    <location>
        <begin position="327"/>
        <end position="342"/>
    </location>
</feature>
<feature type="compositionally biased region" description="Acidic residues" evidence="1">
    <location>
        <begin position="232"/>
        <end position="246"/>
    </location>
</feature>
<keyword evidence="4" id="KW-1185">Reference proteome</keyword>
<dbReference type="EMBL" id="JAULSR010000002">
    <property type="protein sequence ID" value="KAK0630106.1"/>
    <property type="molecule type" value="Genomic_DNA"/>
</dbReference>
<dbReference type="Proteomes" id="UP001174934">
    <property type="component" value="Unassembled WGS sequence"/>
</dbReference>
<dbReference type="PANTHER" id="PTHR39465">
    <property type="entry name" value="DNA LIGASE D, 3'-PHOSPHOESTERASE DOMAIN"/>
    <property type="match status" value="1"/>
</dbReference>
<feature type="region of interest" description="Disordered" evidence="1">
    <location>
        <begin position="407"/>
        <end position="447"/>
    </location>
</feature>
<feature type="region of interest" description="Disordered" evidence="1">
    <location>
        <begin position="1"/>
        <end position="58"/>
    </location>
</feature>
<evidence type="ECO:0000259" key="2">
    <source>
        <dbReference type="Pfam" id="PF13298"/>
    </source>
</evidence>